<name>A0A2V1E5Y9_9PLEO</name>
<evidence type="ECO:0000313" key="2">
    <source>
        <dbReference type="EMBL" id="PVI05901.1"/>
    </source>
</evidence>
<accession>A0A2V1E5Y9</accession>
<sequence>MRYQSITATALALCGFFSQSSAATYSLKKNSLANCAGNFGDTREYISGTCYDFYQSDHGVKIERFPDGCTFTIYENKGCNGAKNDFDSGAEKNCIGIQDRWAYKMNC</sequence>
<proteinExistence type="predicted"/>
<feature type="chain" id="PRO_5015930158" evidence="1">
    <location>
        <begin position="23"/>
        <end position="107"/>
    </location>
</feature>
<evidence type="ECO:0000256" key="1">
    <source>
        <dbReference type="SAM" id="SignalP"/>
    </source>
</evidence>
<reference evidence="2 3" key="1">
    <citation type="journal article" date="2018" name="Sci. Rep.">
        <title>Comparative genomics provides insights into the lifestyle and reveals functional heterogeneity of dark septate endophytic fungi.</title>
        <authorList>
            <person name="Knapp D.G."/>
            <person name="Nemeth J.B."/>
            <person name="Barry K."/>
            <person name="Hainaut M."/>
            <person name="Henrissat B."/>
            <person name="Johnson J."/>
            <person name="Kuo A."/>
            <person name="Lim J.H.P."/>
            <person name="Lipzen A."/>
            <person name="Nolan M."/>
            <person name="Ohm R.A."/>
            <person name="Tamas L."/>
            <person name="Grigoriev I.V."/>
            <person name="Spatafora J.W."/>
            <person name="Nagy L.G."/>
            <person name="Kovacs G.M."/>
        </authorList>
    </citation>
    <scope>NUCLEOTIDE SEQUENCE [LARGE SCALE GENOMIC DNA]</scope>
    <source>
        <strain evidence="2 3">DSE2036</strain>
    </source>
</reference>
<organism evidence="2 3">
    <name type="scientific">Periconia macrospinosa</name>
    <dbReference type="NCBI Taxonomy" id="97972"/>
    <lineage>
        <taxon>Eukaryota</taxon>
        <taxon>Fungi</taxon>
        <taxon>Dikarya</taxon>
        <taxon>Ascomycota</taxon>
        <taxon>Pezizomycotina</taxon>
        <taxon>Dothideomycetes</taxon>
        <taxon>Pleosporomycetidae</taxon>
        <taxon>Pleosporales</taxon>
        <taxon>Massarineae</taxon>
        <taxon>Periconiaceae</taxon>
        <taxon>Periconia</taxon>
    </lineage>
</organism>
<dbReference type="Proteomes" id="UP000244855">
    <property type="component" value="Unassembled WGS sequence"/>
</dbReference>
<gene>
    <name evidence="2" type="ORF">DM02DRAFT_623596</name>
</gene>
<keyword evidence="1" id="KW-0732">Signal</keyword>
<dbReference type="EMBL" id="KZ805311">
    <property type="protein sequence ID" value="PVI05901.1"/>
    <property type="molecule type" value="Genomic_DNA"/>
</dbReference>
<dbReference type="AlphaFoldDB" id="A0A2V1E5Y9"/>
<protein>
    <submittedName>
        <fullName evidence="2">Uncharacterized protein</fullName>
    </submittedName>
</protein>
<evidence type="ECO:0000313" key="3">
    <source>
        <dbReference type="Proteomes" id="UP000244855"/>
    </source>
</evidence>
<dbReference type="OrthoDB" id="3444638at2759"/>
<feature type="signal peptide" evidence="1">
    <location>
        <begin position="1"/>
        <end position="22"/>
    </location>
</feature>
<keyword evidence="3" id="KW-1185">Reference proteome</keyword>